<gene>
    <name evidence="1" type="ORF">K4L44_05200</name>
</gene>
<dbReference type="EMBL" id="CP081303">
    <property type="protein sequence ID" value="QZE15233.1"/>
    <property type="molecule type" value="Genomic_DNA"/>
</dbReference>
<keyword evidence="1" id="KW-0808">Transferase</keyword>
<sequence>MEEFITLTPENIDQEHICCAISDKKCQEGYQKKREWLKQELQHGYVFRRLDARAKVFMEYGPAERAWAPIVAPNFIHIHCFWVSGRYKGQGYAKRLLQDAIEDARSQNRAGLVTIVGTKKFHFMSDTKWLLRQGFEEVERLPSGFSLLCLKFDSDGITPSFGSSVQQTELHSREDITVYYSNRCPFTEYHVNRSLVESTQNRNLSLRIIKIECLEQAQSAPTPATIFSLFYRGQFVTTDISVCMDSRFDKIMKQ</sequence>
<keyword evidence="2" id="KW-1185">Reference proteome</keyword>
<accession>A0AC61NI64</accession>
<proteinExistence type="predicted"/>
<organism evidence="1 2">
    <name type="scientific">Halosquirtibacter laminarini</name>
    <dbReference type="NCBI Taxonomy" id="3374600"/>
    <lineage>
        <taxon>Bacteria</taxon>
        <taxon>Pseudomonadati</taxon>
        <taxon>Bacteroidota</taxon>
        <taxon>Bacteroidia</taxon>
        <taxon>Marinilabiliales</taxon>
        <taxon>Prolixibacteraceae</taxon>
        <taxon>Halosquirtibacter</taxon>
    </lineage>
</organism>
<evidence type="ECO:0000313" key="1">
    <source>
        <dbReference type="EMBL" id="QZE15233.1"/>
    </source>
</evidence>
<dbReference type="Proteomes" id="UP000826212">
    <property type="component" value="Chromosome"/>
</dbReference>
<keyword evidence="1" id="KW-0012">Acyltransferase</keyword>
<reference evidence="1" key="1">
    <citation type="submission" date="2021-08" db="EMBL/GenBank/DDBJ databases">
        <title>Novel anaerobic bacterium isolated from sea squirt in East Sea, Republic of Korea.</title>
        <authorList>
            <person name="Nguyen T.H."/>
            <person name="Li Z."/>
            <person name="Lee Y.-J."/>
            <person name="Ko J."/>
            <person name="Kim S.-G."/>
        </authorList>
    </citation>
    <scope>NUCLEOTIDE SEQUENCE</scope>
    <source>
        <strain evidence="1">KCTC 25031</strain>
    </source>
</reference>
<evidence type="ECO:0000313" key="2">
    <source>
        <dbReference type="Proteomes" id="UP000826212"/>
    </source>
</evidence>
<protein>
    <submittedName>
        <fullName evidence="1">GNAT family N-acetyltransferase</fullName>
        <ecNumber evidence="1">2.3.1.-</ecNumber>
    </submittedName>
</protein>
<name>A0AC61NI64_9BACT</name>
<dbReference type="EC" id="2.3.1.-" evidence="1"/>